<dbReference type="InterPro" id="IPR049704">
    <property type="entry name" value="Aminotrans_3_PPA_site"/>
</dbReference>
<keyword evidence="5" id="KW-0045">Antibiotic biosynthesis</keyword>
<keyword evidence="3 7" id="KW-0808">Transferase</keyword>
<dbReference type="InterPro" id="IPR015424">
    <property type="entry name" value="PyrdxlP-dep_Trfase"/>
</dbReference>
<dbReference type="InterPro" id="IPR015422">
    <property type="entry name" value="PyrdxlP-dep_Trfase_small"/>
</dbReference>
<name>A0A229REY9_AMYAL</name>
<dbReference type="FunFam" id="3.40.640.10:FF:000004">
    <property type="entry name" value="Acetylornithine aminotransferase"/>
    <property type="match status" value="1"/>
</dbReference>
<dbReference type="GO" id="GO:0030170">
    <property type="term" value="F:pyridoxal phosphate binding"/>
    <property type="evidence" value="ECO:0007669"/>
    <property type="project" value="InterPro"/>
</dbReference>
<proteinExistence type="inferred from homology"/>
<reference evidence="7 8" key="1">
    <citation type="submission" date="2017-07" db="EMBL/GenBank/DDBJ databases">
        <title>Amycolatopsis alba DSM 44262 Genome sequencing and assembly.</title>
        <authorList>
            <person name="Kaur N."/>
            <person name="Mayilraj S."/>
        </authorList>
    </citation>
    <scope>NUCLEOTIDE SEQUENCE [LARGE SCALE GENOMIC DNA]</scope>
    <source>
        <strain evidence="7 8">DSM 44262</strain>
    </source>
</reference>
<dbReference type="GO" id="GO:0008483">
    <property type="term" value="F:transaminase activity"/>
    <property type="evidence" value="ECO:0007669"/>
    <property type="project" value="UniProtKB-KW"/>
</dbReference>
<gene>
    <name evidence="7" type="ORF">CFP75_31960</name>
</gene>
<dbReference type="InterPro" id="IPR015421">
    <property type="entry name" value="PyrdxlP-dep_Trfase_major"/>
</dbReference>
<evidence type="ECO:0000313" key="8">
    <source>
        <dbReference type="Proteomes" id="UP000215563"/>
    </source>
</evidence>
<dbReference type="PANTHER" id="PTHR11986:SF79">
    <property type="entry name" value="ACETYLORNITHINE AMINOTRANSFERASE, MITOCHONDRIAL"/>
    <property type="match status" value="1"/>
</dbReference>
<dbReference type="Gene3D" id="3.90.1150.10">
    <property type="entry name" value="Aspartate Aminotransferase, domain 1"/>
    <property type="match status" value="1"/>
</dbReference>
<keyword evidence="2 7" id="KW-0032">Aminotransferase</keyword>
<dbReference type="Gene3D" id="3.40.640.10">
    <property type="entry name" value="Type I PLP-dependent aspartate aminotransferase-like (Major domain)"/>
    <property type="match status" value="1"/>
</dbReference>
<keyword evidence="4 6" id="KW-0663">Pyridoxal phosphate</keyword>
<dbReference type="InterPro" id="IPR005814">
    <property type="entry name" value="Aminotrans_3"/>
</dbReference>
<protein>
    <submittedName>
        <fullName evidence="7">Aspartate aminotransferase family protein</fullName>
    </submittedName>
</protein>
<dbReference type="EMBL" id="NMQU01000106">
    <property type="protein sequence ID" value="OXM45208.1"/>
    <property type="molecule type" value="Genomic_DNA"/>
</dbReference>
<evidence type="ECO:0000256" key="1">
    <source>
        <dbReference type="ARBA" id="ARBA00001933"/>
    </source>
</evidence>
<dbReference type="PROSITE" id="PS00600">
    <property type="entry name" value="AA_TRANSFER_CLASS_3"/>
    <property type="match status" value="1"/>
</dbReference>
<dbReference type="GO" id="GO:0017000">
    <property type="term" value="P:antibiotic biosynthetic process"/>
    <property type="evidence" value="ECO:0007669"/>
    <property type="project" value="UniProtKB-KW"/>
</dbReference>
<evidence type="ECO:0000313" key="7">
    <source>
        <dbReference type="EMBL" id="OXM45208.1"/>
    </source>
</evidence>
<sequence>MTGYSGADHTAETFTLLERNLSPHRAAAYRAMGGVPAQAGGAGAEIHTYDGRVLLDCRSAGGVFDFGHRPPSITAALRDALESRDIGDWMLPSLPRGRAAAALACLLPETLPYSFFTASGSEAIEFAGKLARLATGRRGVVCAERAYHGQVGLALAMSEGPGPSAREQDVVRVPFGDIDALRAAVGEDTALVCLETIPASAGVVLPPDGYLAEVRRRCDESGALLLLDEVQSGLGRTGRIWAAEHWDVRPDLLVTGKGLSGGVYPVAACSFTEEIQRSLADDPFFHPSSFGGGELAAAVVCAVVEQVSRPGLLDQVRATAAVLRTGLAEVVGRHPSVLAEVRGLGLMLALETRDEHGGLALMRAAIDHGVLATVAHNAPSTLLVMPPLIITPAQAGAVIERLDSAARTVATGSTGPALRLPI</sequence>
<dbReference type="Proteomes" id="UP000215563">
    <property type="component" value="Unassembled WGS sequence"/>
</dbReference>
<dbReference type="GO" id="GO:0042802">
    <property type="term" value="F:identical protein binding"/>
    <property type="evidence" value="ECO:0007669"/>
    <property type="project" value="TreeGrafter"/>
</dbReference>
<evidence type="ECO:0000256" key="3">
    <source>
        <dbReference type="ARBA" id="ARBA00022679"/>
    </source>
</evidence>
<keyword evidence="8" id="KW-1185">Reference proteome</keyword>
<evidence type="ECO:0000256" key="6">
    <source>
        <dbReference type="RuleBase" id="RU003560"/>
    </source>
</evidence>
<evidence type="ECO:0000256" key="4">
    <source>
        <dbReference type="ARBA" id="ARBA00022898"/>
    </source>
</evidence>
<dbReference type="CDD" id="cd00610">
    <property type="entry name" value="OAT_like"/>
    <property type="match status" value="1"/>
</dbReference>
<accession>A0A229REY9</accession>
<dbReference type="PANTHER" id="PTHR11986">
    <property type="entry name" value="AMINOTRANSFERASE CLASS III"/>
    <property type="match status" value="1"/>
</dbReference>
<comment type="similarity">
    <text evidence="6">Belongs to the class-III pyridoxal-phosphate-dependent aminotransferase family.</text>
</comment>
<dbReference type="InterPro" id="IPR050103">
    <property type="entry name" value="Class-III_PLP-dep_AT"/>
</dbReference>
<dbReference type="OrthoDB" id="9801052at2"/>
<dbReference type="SUPFAM" id="SSF53383">
    <property type="entry name" value="PLP-dependent transferases"/>
    <property type="match status" value="1"/>
</dbReference>
<dbReference type="AlphaFoldDB" id="A0A229REY9"/>
<comment type="cofactor">
    <cofactor evidence="1">
        <name>pyridoxal 5'-phosphate</name>
        <dbReference type="ChEBI" id="CHEBI:597326"/>
    </cofactor>
</comment>
<comment type="caution">
    <text evidence="7">The sequence shown here is derived from an EMBL/GenBank/DDBJ whole genome shotgun (WGS) entry which is preliminary data.</text>
</comment>
<dbReference type="RefSeq" id="WP_020636687.1">
    <property type="nucleotide sequence ID" value="NZ_KB913032.1"/>
</dbReference>
<organism evidence="7 8">
    <name type="scientific">Amycolatopsis alba DSM 44262</name>
    <dbReference type="NCBI Taxonomy" id="1125972"/>
    <lineage>
        <taxon>Bacteria</taxon>
        <taxon>Bacillati</taxon>
        <taxon>Actinomycetota</taxon>
        <taxon>Actinomycetes</taxon>
        <taxon>Pseudonocardiales</taxon>
        <taxon>Pseudonocardiaceae</taxon>
        <taxon>Amycolatopsis</taxon>
    </lineage>
</organism>
<evidence type="ECO:0000256" key="2">
    <source>
        <dbReference type="ARBA" id="ARBA00022576"/>
    </source>
</evidence>
<evidence type="ECO:0000256" key="5">
    <source>
        <dbReference type="ARBA" id="ARBA00023194"/>
    </source>
</evidence>
<dbReference type="Pfam" id="PF00202">
    <property type="entry name" value="Aminotran_3"/>
    <property type="match status" value="1"/>
</dbReference>